<accession>A0ACA9PDM7</accession>
<evidence type="ECO:0000313" key="2">
    <source>
        <dbReference type="Proteomes" id="UP000789366"/>
    </source>
</evidence>
<name>A0ACA9PDM7_9GLOM</name>
<feature type="non-terminal residue" evidence="1">
    <location>
        <position position="1"/>
    </location>
</feature>
<dbReference type="EMBL" id="CAJVPW010023969">
    <property type="protein sequence ID" value="CAG8703060.1"/>
    <property type="molecule type" value="Genomic_DNA"/>
</dbReference>
<comment type="caution">
    <text evidence="1">The sequence shown here is derived from an EMBL/GenBank/DDBJ whole genome shotgun (WGS) entry which is preliminary data.</text>
</comment>
<organism evidence="1 2">
    <name type="scientific">Cetraspora pellucida</name>
    <dbReference type="NCBI Taxonomy" id="1433469"/>
    <lineage>
        <taxon>Eukaryota</taxon>
        <taxon>Fungi</taxon>
        <taxon>Fungi incertae sedis</taxon>
        <taxon>Mucoromycota</taxon>
        <taxon>Glomeromycotina</taxon>
        <taxon>Glomeromycetes</taxon>
        <taxon>Diversisporales</taxon>
        <taxon>Gigasporaceae</taxon>
        <taxon>Cetraspora</taxon>
    </lineage>
</organism>
<gene>
    <name evidence="1" type="ORF">SPELUC_LOCUS11377</name>
</gene>
<keyword evidence="2" id="KW-1185">Reference proteome</keyword>
<feature type="non-terminal residue" evidence="1">
    <location>
        <position position="92"/>
    </location>
</feature>
<sequence>ININDSNNVNNYKSIKAALTRDDKKSVGKLMSIGSENNVDIGFSDSSGKTGDIKSIDSSDKTVMKNQYENLCWTSPKISDLETRIIWSSGSS</sequence>
<evidence type="ECO:0000313" key="1">
    <source>
        <dbReference type="EMBL" id="CAG8703060.1"/>
    </source>
</evidence>
<dbReference type="Proteomes" id="UP000789366">
    <property type="component" value="Unassembled WGS sequence"/>
</dbReference>
<protein>
    <submittedName>
        <fullName evidence="1">14352_t:CDS:1</fullName>
    </submittedName>
</protein>
<reference evidence="1" key="1">
    <citation type="submission" date="2021-06" db="EMBL/GenBank/DDBJ databases">
        <authorList>
            <person name="Kallberg Y."/>
            <person name="Tangrot J."/>
            <person name="Rosling A."/>
        </authorList>
    </citation>
    <scope>NUCLEOTIDE SEQUENCE</scope>
    <source>
        <strain evidence="1">28 12/20/2015</strain>
    </source>
</reference>
<proteinExistence type="predicted"/>